<evidence type="ECO:0000256" key="3">
    <source>
        <dbReference type="ARBA" id="ARBA00022884"/>
    </source>
</evidence>
<dbReference type="GO" id="GO:0019843">
    <property type="term" value="F:rRNA binding"/>
    <property type="evidence" value="ECO:0007669"/>
    <property type="project" value="UniProtKB-UniRule"/>
</dbReference>
<keyword evidence="2 7" id="KW-0699">rRNA-binding</keyword>
<reference evidence="10" key="1">
    <citation type="submission" date="2016-04" db="EMBL/GenBank/DDBJ databases">
        <authorList>
            <person name="Evans L.H."/>
            <person name="Alamgir A."/>
            <person name="Owens N."/>
            <person name="Weber N.D."/>
            <person name="Virtaneva K."/>
            <person name="Barbian K."/>
            <person name="Babar A."/>
            <person name="Rosenke K."/>
        </authorList>
    </citation>
    <scope>NUCLEOTIDE SEQUENCE</scope>
    <source>
        <strain evidence="10">86</strain>
    </source>
</reference>
<dbReference type="AlphaFoldDB" id="A0A212KL72"/>
<comment type="similarity">
    <text evidence="1 7">Belongs to the bacterial ribosomal protein bL9 family.</text>
</comment>
<dbReference type="SUPFAM" id="SSF55653">
    <property type="entry name" value="Ribosomal protein L9 C-domain"/>
    <property type="match status" value="1"/>
</dbReference>
<dbReference type="InterPro" id="IPR020070">
    <property type="entry name" value="Ribosomal_bL9_N"/>
</dbReference>
<dbReference type="GO" id="GO:0006412">
    <property type="term" value="P:translation"/>
    <property type="evidence" value="ECO:0007669"/>
    <property type="project" value="UniProtKB-UniRule"/>
</dbReference>
<dbReference type="Pfam" id="PF01281">
    <property type="entry name" value="Ribosomal_L9_N"/>
    <property type="match status" value="1"/>
</dbReference>
<evidence type="ECO:0000256" key="6">
    <source>
        <dbReference type="ARBA" id="ARBA00035292"/>
    </source>
</evidence>
<dbReference type="HAMAP" id="MF_00503">
    <property type="entry name" value="Ribosomal_bL9"/>
    <property type="match status" value="1"/>
</dbReference>
<evidence type="ECO:0000256" key="4">
    <source>
        <dbReference type="ARBA" id="ARBA00022980"/>
    </source>
</evidence>
<feature type="compositionally biased region" description="Low complexity" evidence="8">
    <location>
        <begin position="174"/>
        <end position="183"/>
    </location>
</feature>
<feature type="compositionally biased region" description="Basic and acidic residues" evidence="8">
    <location>
        <begin position="149"/>
        <end position="159"/>
    </location>
</feature>
<dbReference type="InterPro" id="IPR036935">
    <property type="entry name" value="Ribosomal_bL9_N_sf"/>
</dbReference>
<comment type="function">
    <text evidence="7">Binds to the 23S rRNA.</text>
</comment>
<dbReference type="GO" id="GO:0005840">
    <property type="term" value="C:ribosome"/>
    <property type="evidence" value="ECO:0007669"/>
    <property type="project" value="UniProtKB-KW"/>
</dbReference>
<feature type="domain" description="Ribosomal protein L9" evidence="9">
    <location>
        <begin position="13"/>
        <end position="40"/>
    </location>
</feature>
<keyword evidence="5 7" id="KW-0687">Ribonucleoprotein</keyword>
<dbReference type="PANTHER" id="PTHR21368">
    <property type="entry name" value="50S RIBOSOMAL PROTEIN L9"/>
    <property type="match status" value="1"/>
</dbReference>
<name>A0A212KL72_9PROT</name>
<evidence type="ECO:0000256" key="2">
    <source>
        <dbReference type="ARBA" id="ARBA00022730"/>
    </source>
</evidence>
<dbReference type="InterPro" id="IPR020594">
    <property type="entry name" value="Ribosomal_bL9_bac/chp"/>
</dbReference>
<keyword evidence="4 7" id="KW-0689">Ribosomal protein</keyword>
<dbReference type="Gene3D" id="3.10.430.100">
    <property type="entry name" value="Ribosomal protein L9, C-terminal domain"/>
    <property type="match status" value="1"/>
</dbReference>
<gene>
    <name evidence="7 10" type="primary">rplI</name>
    <name evidence="10" type="ORF">KL86APRO_30026</name>
</gene>
<dbReference type="PROSITE" id="PS00651">
    <property type="entry name" value="RIBOSOMAL_L9"/>
    <property type="match status" value="1"/>
</dbReference>
<proteinExistence type="inferred from homology"/>
<dbReference type="EMBL" id="FLUO01000003">
    <property type="protein sequence ID" value="SBW12476.1"/>
    <property type="molecule type" value="Genomic_DNA"/>
</dbReference>
<dbReference type="GO" id="GO:0003735">
    <property type="term" value="F:structural constituent of ribosome"/>
    <property type="evidence" value="ECO:0007669"/>
    <property type="project" value="InterPro"/>
</dbReference>
<feature type="compositionally biased region" description="Acidic residues" evidence="8">
    <location>
        <begin position="160"/>
        <end position="173"/>
    </location>
</feature>
<feature type="region of interest" description="Disordered" evidence="8">
    <location>
        <begin position="149"/>
        <end position="183"/>
    </location>
</feature>
<dbReference type="InterPro" id="IPR020069">
    <property type="entry name" value="Ribosomal_bL9_C"/>
</dbReference>
<dbReference type="NCBIfam" id="TIGR00158">
    <property type="entry name" value="L9"/>
    <property type="match status" value="1"/>
</dbReference>
<evidence type="ECO:0000259" key="9">
    <source>
        <dbReference type="PROSITE" id="PS00651"/>
    </source>
</evidence>
<protein>
    <recommendedName>
        <fullName evidence="6 7">Large ribosomal subunit protein bL9</fullName>
    </recommendedName>
</protein>
<evidence type="ECO:0000256" key="8">
    <source>
        <dbReference type="SAM" id="MobiDB-lite"/>
    </source>
</evidence>
<dbReference type="InterPro" id="IPR036791">
    <property type="entry name" value="Ribosomal_bL9_C_sf"/>
</dbReference>
<sequence>MEVILLERIERLGQIGDVVSVKPGYARNYLLPQHKAMRATKANLEIFESQRAQIEATNLKRREEAEAVAAKMEGLRLVIVRQAAETGQLYGSVTARDIRDAAKDAGFTVEKTAAHLHQPIKALGTYGVPFLLHPEVKVEVSVTVARSLEEAERAQKAEAETAEEDVAEVEGEIEAPAAEETAE</sequence>
<accession>A0A212KL72</accession>
<evidence type="ECO:0000313" key="10">
    <source>
        <dbReference type="EMBL" id="SBW12476.1"/>
    </source>
</evidence>
<dbReference type="GO" id="GO:1990904">
    <property type="term" value="C:ribonucleoprotein complex"/>
    <property type="evidence" value="ECO:0007669"/>
    <property type="project" value="UniProtKB-KW"/>
</dbReference>
<evidence type="ECO:0000256" key="5">
    <source>
        <dbReference type="ARBA" id="ARBA00023274"/>
    </source>
</evidence>
<organism evidence="10">
    <name type="scientific">uncultured Alphaproteobacteria bacterium</name>
    <dbReference type="NCBI Taxonomy" id="91750"/>
    <lineage>
        <taxon>Bacteria</taxon>
        <taxon>Pseudomonadati</taxon>
        <taxon>Pseudomonadota</taxon>
        <taxon>Alphaproteobacteria</taxon>
        <taxon>environmental samples</taxon>
    </lineage>
</organism>
<evidence type="ECO:0000256" key="7">
    <source>
        <dbReference type="HAMAP-Rule" id="MF_00503"/>
    </source>
</evidence>
<evidence type="ECO:0000256" key="1">
    <source>
        <dbReference type="ARBA" id="ARBA00010605"/>
    </source>
</evidence>
<dbReference type="InterPro" id="IPR009027">
    <property type="entry name" value="Ribosomal_bL9/RNase_H1_N"/>
</dbReference>
<dbReference type="Pfam" id="PF03948">
    <property type="entry name" value="Ribosomal_L9_C"/>
    <property type="match status" value="1"/>
</dbReference>
<dbReference type="SUPFAM" id="SSF55658">
    <property type="entry name" value="L9 N-domain-like"/>
    <property type="match status" value="1"/>
</dbReference>
<dbReference type="Gene3D" id="3.40.5.10">
    <property type="entry name" value="Ribosomal protein L9, N-terminal domain"/>
    <property type="match status" value="1"/>
</dbReference>
<keyword evidence="3 7" id="KW-0694">RNA-binding</keyword>
<dbReference type="InterPro" id="IPR000244">
    <property type="entry name" value="Ribosomal_bL9"/>
</dbReference>